<dbReference type="RefSeq" id="WP_048880642.1">
    <property type="nucleotide sequence ID" value="NZ_BANC01000192.1"/>
</dbReference>
<dbReference type="AlphaFoldDB" id="A0A0D6PN71"/>
<reference evidence="2 3" key="1">
    <citation type="submission" date="2012-11" db="EMBL/GenBank/DDBJ databases">
        <title>Whole genome sequence of Acidocella aminolytica 101 = DSM 11237.</title>
        <authorList>
            <person name="Azuma Y."/>
            <person name="Higashiura N."/>
            <person name="Hirakawa H."/>
            <person name="Matsushita K."/>
        </authorList>
    </citation>
    <scope>NUCLEOTIDE SEQUENCE [LARGE SCALE GENOMIC DNA]</scope>
    <source>
        <strain evidence="3">101 / DSM 11237</strain>
    </source>
</reference>
<feature type="domain" description="GAF" evidence="1">
    <location>
        <begin position="28"/>
        <end position="170"/>
    </location>
</feature>
<protein>
    <recommendedName>
        <fullName evidence="1">GAF domain-containing protein</fullName>
    </recommendedName>
</protein>
<accession>A0A0D6PN71</accession>
<dbReference type="Gene3D" id="3.30.450.40">
    <property type="match status" value="1"/>
</dbReference>
<dbReference type="InterPro" id="IPR003018">
    <property type="entry name" value="GAF"/>
</dbReference>
<evidence type="ECO:0000313" key="3">
    <source>
        <dbReference type="Proteomes" id="UP000032668"/>
    </source>
</evidence>
<dbReference type="SMART" id="SM00065">
    <property type="entry name" value="GAF"/>
    <property type="match status" value="1"/>
</dbReference>
<comment type="caution">
    <text evidence="2">The sequence shown here is derived from an EMBL/GenBank/DDBJ whole genome shotgun (WGS) entry which is preliminary data.</text>
</comment>
<organism evidence="2 3">
    <name type="scientific">Acidocella aminolytica 101 = DSM 11237</name>
    <dbReference type="NCBI Taxonomy" id="1120923"/>
    <lineage>
        <taxon>Bacteria</taxon>
        <taxon>Pseudomonadati</taxon>
        <taxon>Pseudomonadota</taxon>
        <taxon>Alphaproteobacteria</taxon>
        <taxon>Acetobacterales</taxon>
        <taxon>Acidocellaceae</taxon>
        <taxon>Acidocella</taxon>
    </lineage>
</organism>
<dbReference type="Proteomes" id="UP000032668">
    <property type="component" value="Unassembled WGS sequence"/>
</dbReference>
<proteinExistence type="predicted"/>
<dbReference type="SUPFAM" id="SSF55781">
    <property type="entry name" value="GAF domain-like"/>
    <property type="match status" value="1"/>
</dbReference>
<sequence length="214" mass="23483">MTTILAANELELENTSLTSYCCPSVQNEMEISLGTLALEMADCLGVSYAAASFIPGSSNFVDSVFVGDITYVPYGSALCASVLDQDDVLQLQELDQNSRYSKNPFVCGSPYIRSFIGTAIRGRKNEVIGAMCGFSSSNLYFPEESANIVRSYARRAAAVLEVMNTLETLKAMKMMKDFARGADHLAFLGYEETAKYVVSLLYDNHSKEDNQSKM</sequence>
<dbReference type="InterPro" id="IPR029016">
    <property type="entry name" value="GAF-like_dom_sf"/>
</dbReference>
<dbReference type="OrthoDB" id="9812260at2"/>
<dbReference type="STRING" id="1120923.SAMN02746095_03517"/>
<keyword evidence="3" id="KW-1185">Reference proteome</keyword>
<evidence type="ECO:0000259" key="1">
    <source>
        <dbReference type="SMART" id="SM00065"/>
    </source>
</evidence>
<gene>
    <name evidence="2" type="ORF">Aam_195_001</name>
</gene>
<dbReference type="EMBL" id="BANC01000192">
    <property type="protein sequence ID" value="GAN82244.1"/>
    <property type="molecule type" value="Genomic_DNA"/>
</dbReference>
<evidence type="ECO:0000313" key="2">
    <source>
        <dbReference type="EMBL" id="GAN82244.1"/>
    </source>
</evidence>
<name>A0A0D6PN71_9PROT</name>